<feature type="domain" description="Restriction endonuclease type II-like" evidence="1">
    <location>
        <begin position="1120"/>
        <end position="1213"/>
    </location>
</feature>
<dbReference type="EMBL" id="VYSG01000001">
    <property type="protein sequence ID" value="NEG69682.1"/>
    <property type="molecule type" value="Genomic_DNA"/>
</dbReference>
<evidence type="ECO:0000313" key="3">
    <source>
        <dbReference type="Proteomes" id="UP000469292"/>
    </source>
</evidence>
<dbReference type="GO" id="GO:0004386">
    <property type="term" value="F:helicase activity"/>
    <property type="evidence" value="ECO:0007669"/>
    <property type="project" value="UniProtKB-KW"/>
</dbReference>
<keyword evidence="3" id="KW-1185">Reference proteome</keyword>
<gene>
    <name evidence="2" type="ORF">F6S87_03440</name>
</gene>
<reference evidence="2 3" key="1">
    <citation type="submission" date="2019-09" db="EMBL/GenBank/DDBJ databases">
        <title>Phylogenetic characterization of a novel taxon of the genus Bifidobacterium: Bifidobacterium choloepi sp. nov.</title>
        <authorList>
            <person name="Modesto M."/>
            <person name="Satti M."/>
        </authorList>
    </citation>
    <scope>NUCLEOTIDE SEQUENCE [LARGE SCALE GENOMIC DNA]</scope>
    <source>
        <strain evidence="2 3">BRDM6</strain>
    </source>
</reference>
<sequence length="1222" mass="134707">MAGGGKRTANVDDTNGTNESLERLRSWRTDFKANLAPSPLEDVTQLSAKLELTDAFVSGIPELFIKGSAPLHKLFDDRNKLKSASRRIERVLEDQGAKKRISGVAELSLVVGVAIWKDYQMPVLVYPVEVRRDGKPVEQHTTIKFTGRGRLNASFLAAMRENGVILDERALFDGSNYASGTLEKTALFAAITNAVRTVHPDFTIDSQRMILGCFMDPSSQILVESQLVIEELAKGPTGNRLLDALAGDRESIYRLSHEQLPEYSPFDGDPHAEYEIGDVDNTVRYAANAVAAGYSLFVDNATAGDTAEEAAAIASRAIMAGKSVLYVPCVAEQKRRFFRAMRANELEGQVLDVADPNTNAAIDHQLIAAVGFQQGVASARFDQLADELVGVRARLTRYLGDLHGINSTWGVSAYQTIQNLARIAELPSHPATHVRLSKAVAQALNHTDRSMDEWARKLRRAGDLGEFTLEPKDTAWYHASIYTEDEAITAYQRVVDLLQQLLPATSEQVATTVKTCGFPVPTTASEWARQVTVLKNLRRVLDVFQPEVFERDIDSMIEATKPKQNRKADGSSMGYWERRRHVKEAKSMLRVGAQVENLHDALLVVKRQAEQWRMFVPHGGWPVLPPKLDEIIDTQEELAANMTALDVVLATTPDGADLETTDFNAVEARLRTLYDDKIALDTLPERSVLEKEFNEAGLGEFVADLRARHVATDAVTDELRLAWWTTVFDDIVHSSPIISNQDGSVLQTAADRFIQVDTEHVRSVGPMIMQESMKHLCDLLFARTQEANMLHTALAGETNVALSRVQHDHPEILAAAKPVIMATPATLASVTNPVPIADVVIVDAAAHLPSILLLSVLCRARQAVVLGHRETITSESVNTLIDMLPSIEVEPPATRRDPRVDEFLTEQGYGPIPHAVMQPRVQGHVVFHPIDAKAVPQMGSSGLVESSQQEIDAIVDLIRERANSFTIVPASYILTVVTMTTSFRIRLGAELKSLASKNEFLGRFLRHVRIVDITDVAGAHSSDVIISMSYAKTTHGRLMQQFGVLDSVAGRGMLLDALALADRNIDIVSAFGPADLDDARLHQPGSKMIKTMLTWAEGIASADQLEPDGRETSENVLFNDLASRIRARGLDVEVDYGFDNGTRIPMVVGVKGKPFALALFTDDAQFMGLPSTRERHRLLMQRMESLGWSVMTVWSVAAFVNPEKEVDRIVARLGEIYQGVHQ</sequence>
<evidence type="ECO:0000313" key="2">
    <source>
        <dbReference type="EMBL" id="NEG69682.1"/>
    </source>
</evidence>
<protein>
    <submittedName>
        <fullName evidence="2">Helicase</fullName>
    </submittedName>
</protein>
<evidence type="ECO:0000259" key="1">
    <source>
        <dbReference type="Pfam" id="PF18741"/>
    </source>
</evidence>
<dbReference type="Proteomes" id="UP000469292">
    <property type="component" value="Unassembled WGS sequence"/>
</dbReference>
<keyword evidence="2" id="KW-0347">Helicase</keyword>
<name>A0A6I5NLM9_9BIFI</name>
<organism evidence="2 3">
    <name type="scientific">Bifidobacterium choloepi</name>
    <dbReference type="NCBI Taxonomy" id="2614131"/>
    <lineage>
        <taxon>Bacteria</taxon>
        <taxon>Bacillati</taxon>
        <taxon>Actinomycetota</taxon>
        <taxon>Actinomycetes</taxon>
        <taxon>Bifidobacteriales</taxon>
        <taxon>Bifidobacteriaceae</taxon>
        <taxon>Bifidobacterium</taxon>
    </lineage>
</organism>
<dbReference type="InterPro" id="IPR049468">
    <property type="entry name" value="Restrct_endonuc-II-like_dom"/>
</dbReference>
<dbReference type="AlphaFoldDB" id="A0A6I5NLM9"/>
<proteinExistence type="predicted"/>
<dbReference type="Pfam" id="PF18741">
    <property type="entry name" value="MTES_1575"/>
    <property type="match status" value="1"/>
</dbReference>
<dbReference type="RefSeq" id="WP_163227567.1">
    <property type="nucleotide sequence ID" value="NZ_VYSG01000001.1"/>
</dbReference>
<keyword evidence="2" id="KW-0547">Nucleotide-binding</keyword>
<keyword evidence="2" id="KW-0067">ATP-binding</keyword>
<keyword evidence="2" id="KW-0378">Hydrolase</keyword>
<accession>A0A6I5NLM9</accession>
<comment type="caution">
    <text evidence="2">The sequence shown here is derived from an EMBL/GenBank/DDBJ whole genome shotgun (WGS) entry which is preliminary data.</text>
</comment>